<proteinExistence type="predicted"/>
<name>A0A238XBM2_9FLAO</name>
<dbReference type="EMBL" id="FZNT01000005">
    <property type="protein sequence ID" value="SNR56436.1"/>
    <property type="molecule type" value="Genomic_DNA"/>
</dbReference>
<keyword evidence="2" id="KW-1185">Reference proteome</keyword>
<evidence type="ECO:0000313" key="2">
    <source>
        <dbReference type="Proteomes" id="UP000198384"/>
    </source>
</evidence>
<evidence type="ECO:0008006" key="3">
    <source>
        <dbReference type="Google" id="ProtNLM"/>
    </source>
</evidence>
<gene>
    <name evidence="1" type="ORF">SAMN06265371_105196</name>
</gene>
<dbReference type="AlphaFoldDB" id="A0A238XBM2"/>
<reference evidence="1 2" key="1">
    <citation type="submission" date="2017-06" db="EMBL/GenBank/DDBJ databases">
        <authorList>
            <person name="Kim H.J."/>
            <person name="Triplett B.A."/>
        </authorList>
    </citation>
    <scope>NUCLEOTIDE SEQUENCE [LARGE SCALE GENOMIC DNA]</scope>
    <source>
        <strain evidence="1 2">DSM 29150</strain>
    </source>
</reference>
<evidence type="ECO:0000313" key="1">
    <source>
        <dbReference type="EMBL" id="SNR56436.1"/>
    </source>
</evidence>
<dbReference type="RefSeq" id="WP_089381690.1">
    <property type="nucleotide sequence ID" value="NZ_FZNT01000005.1"/>
</dbReference>
<sequence length="165" mass="18475">MKKIIVAFTILTCTLSQAQNEIKIDLFDGLVLKSIEVSYEHFLNEESSIGISAFFNLDEGASFSYNEKTMFTPYFRHHFPSRTSWRFFGEVFVGINSGEKEIKINDAPNTYKDYTDGALGVAIGTKYVSPKGFVIDIFGGIGRNLFNSYAPSIVPRAGINIGYRL</sequence>
<dbReference type="OrthoDB" id="768080at2"/>
<protein>
    <recommendedName>
        <fullName evidence="3">DUF3575 domain-containing protein</fullName>
    </recommendedName>
</protein>
<accession>A0A238XBM2</accession>
<dbReference type="Proteomes" id="UP000198384">
    <property type="component" value="Unassembled WGS sequence"/>
</dbReference>
<organism evidence="1 2">
    <name type="scientific">Lutibacter agarilyticus</name>
    <dbReference type="NCBI Taxonomy" id="1109740"/>
    <lineage>
        <taxon>Bacteria</taxon>
        <taxon>Pseudomonadati</taxon>
        <taxon>Bacteroidota</taxon>
        <taxon>Flavobacteriia</taxon>
        <taxon>Flavobacteriales</taxon>
        <taxon>Flavobacteriaceae</taxon>
        <taxon>Lutibacter</taxon>
    </lineage>
</organism>